<name>A0A8S9ZZR0_9BILA</name>
<feature type="region of interest" description="Disordered" evidence="1">
    <location>
        <begin position="75"/>
        <end position="122"/>
    </location>
</feature>
<feature type="compositionally biased region" description="Polar residues" evidence="1">
    <location>
        <begin position="81"/>
        <end position="92"/>
    </location>
</feature>
<feature type="region of interest" description="Disordered" evidence="1">
    <location>
        <begin position="1"/>
        <end position="23"/>
    </location>
</feature>
<comment type="caution">
    <text evidence="2">The sequence shown here is derived from an EMBL/GenBank/DDBJ whole genome shotgun (WGS) entry which is preliminary data.</text>
</comment>
<accession>A0A8S9ZZR0</accession>
<dbReference type="AlphaFoldDB" id="A0A8S9ZZR0"/>
<evidence type="ECO:0000256" key="1">
    <source>
        <dbReference type="SAM" id="MobiDB-lite"/>
    </source>
</evidence>
<keyword evidence="3" id="KW-1185">Reference proteome</keyword>
<evidence type="ECO:0000313" key="3">
    <source>
        <dbReference type="Proteomes" id="UP000605970"/>
    </source>
</evidence>
<organism evidence="2 3">
    <name type="scientific">Meloidogyne graminicola</name>
    <dbReference type="NCBI Taxonomy" id="189291"/>
    <lineage>
        <taxon>Eukaryota</taxon>
        <taxon>Metazoa</taxon>
        <taxon>Ecdysozoa</taxon>
        <taxon>Nematoda</taxon>
        <taxon>Chromadorea</taxon>
        <taxon>Rhabditida</taxon>
        <taxon>Tylenchina</taxon>
        <taxon>Tylenchomorpha</taxon>
        <taxon>Tylenchoidea</taxon>
        <taxon>Meloidogynidae</taxon>
        <taxon>Meloidogyninae</taxon>
        <taxon>Meloidogyne</taxon>
    </lineage>
</organism>
<protein>
    <submittedName>
        <fullName evidence="2">Uncharacterized protein</fullName>
    </submittedName>
</protein>
<reference evidence="2" key="1">
    <citation type="journal article" date="2020" name="Ecol. Evol.">
        <title>Genome structure and content of the rice root-knot nematode (Meloidogyne graminicola).</title>
        <authorList>
            <person name="Phan N.T."/>
            <person name="Danchin E.G.J."/>
            <person name="Klopp C."/>
            <person name="Perfus-Barbeoch L."/>
            <person name="Kozlowski D.K."/>
            <person name="Koutsovoulos G.D."/>
            <person name="Lopez-Roques C."/>
            <person name="Bouchez O."/>
            <person name="Zahm M."/>
            <person name="Besnard G."/>
            <person name="Bellafiore S."/>
        </authorList>
    </citation>
    <scope>NUCLEOTIDE SEQUENCE</scope>
    <source>
        <strain evidence="2">VN-18</strain>
    </source>
</reference>
<feature type="compositionally biased region" description="Basic and acidic residues" evidence="1">
    <location>
        <begin position="268"/>
        <end position="278"/>
    </location>
</feature>
<feature type="region of interest" description="Disordered" evidence="1">
    <location>
        <begin position="265"/>
        <end position="289"/>
    </location>
</feature>
<feature type="compositionally biased region" description="Basic and acidic residues" evidence="1">
    <location>
        <begin position="93"/>
        <end position="104"/>
    </location>
</feature>
<dbReference type="Proteomes" id="UP000605970">
    <property type="component" value="Unassembled WGS sequence"/>
</dbReference>
<dbReference type="EMBL" id="JABEBT010000011">
    <property type="protein sequence ID" value="KAF7638615.1"/>
    <property type="molecule type" value="Genomic_DNA"/>
</dbReference>
<evidence type="ECO:0000313" key="2">
    <source>
        <dbReference type="EMBL" id="KAF7638615.1"/>
    </source>
</evidence>
<proteinExistence type="predicted"/>
<sequence>MSSTPVGRGEECSNKKSSNSGKCAGLVKATKTAKFPLVDEGPLVYEKEEPLSVEDKVYEVDSCLDHQLNEKSSLRRMLTEVATSSLQRTSPSSKREESKDENKSKKCSRLPPRGGGMVQKGCSRGGRVAASVVKGTRTAIIPFCEQPSVIVNTDNMDSSSSFCCSEDEDNGQKFSWQETAIRLPVPEEYNDDRSAYSSGKNQTFLSGGRCPSAVKFHTVEKFFAEGKEKGVRSCCISAALREQMLRSRKGGCSIVKESLAEKTQSSSEKLRLRSRSESPGKIPKGKNVEDVQAGTQRIYGLEVVGQIFQVLLDGKELWTAHNNTTNKKEKK</sequence>
<dbReference type="OrthoDB" id="5898815at2759"/>
<gene>
    <name evidence="2" type="ORF">Mgra_00001993</name>
</gene>